<keyword evidence="2" id="KW-1185">Reference proteome</keyword>
<sequence length="96" mass="10516">MLTSRETTPQVSAGRRVGLDARAANSVRVALPVKLKTEQDVELLSCERDMRERIAGTDGHAESLRSSGLVWLPPDERHVPTVRAPLTAGEIEDVEN</sequence>
<evidence type="ECO:0000313" key="1">
    <source>
        <dbReference type="EMBL" id="KAI0038628.1"/>
    </source>
</evidence>
<comment type="caution">
    <text evidence="1">The sequence shown here is derived from an EMBL/GenBank/DDBJ whole genome shotgun (WGS) entry which is preliminary data.</text>
</comment>
<evidence type="ECO:0000313" key="2">
    <source>
        <dbReference type="Proteomes" id="UP000814033"/>
    </source>
</evidence>
<organism evidence="1 2">
    <name type="scientific">Auriscalpium vulgare</name>
    <dbReference type="NCBI Taxonomy" id="40419"/>
    <lineage>
        <taxon>Eukaryota</taxon>
        <taxon>Fungi</taxon>
        <taxon>Dikarya</taxon>
        <taxon>Basidiomycota</taxon>
        <taxon>Agaricomycotina</taxon>
        <taxon>Agaricomycetes</taxon>
        <taxon>Russulales</taxon>
        <taxon>Auriscalpiaceae</taxon>
        <taxon>Auriscalpium</taxon>
    </lineage>
</organism>
<reference evidence="1" key="2">
    <citation type="journal article" date="2022" name="New Phytol.">
        <title>Evolutionary transition to the ectomycorrhizal habit in the genomes of a hyperdiverse lineage of mushroom-forming fungi.</title>
        <authorList>
            <person name="Looney B."/>
            <person name="Miyauchi S."/>
            <person name="Morin E."/>
            <person name="Drula E."/>
            <person name="Courty P.E."/>
            <person name="Kohler A."/>
            <person name="Kuo A."/>
            <person name="LaButti K."/>
            <person name="Pangilinan J."/>
            <person name="Lipzen A."/>
            <person name="Riley R."/>
            <person name="Andreopoulos W."/>
            <person name="He G."/>
            <person name="Johnson J."/>
            <person name="Nolan M."/>
            <person name="Tritt A."/>
            <person name="Barry K.W."/>
            <person name="Grigoriev I.V."/>
            <person name="Nagy L.G."/>
            <person name="Hibbett D."/>
            <person name="Henrissat B."/>
            <person name="Matheny P.B."/>
            <person name="Labbe J."/>
            <person name="Martin F.M."/>
        </authorList>
    </citation>
    <scope>NUCLEOTIDE SEQUENCE</scope>
    <source>
        <strain evidence="1">FP105234-sp</strain>
    </source>
</reference>
<reference evidence="1" key="1">
    <citation type="submission" date="2021-02" db="EMBL/GenBank/DDBJ databases">
        <authorList>
            <consortium name="DOE Joint Genome Institute"/>
            <person name="Ahrendt S."/>
            <person name="Looney B.P."/>
            <person name="Miyauchi S."/>
            <person name="Morin E."/>
            <person name="Drula E."/>
            <person name="Courty P.E."/>
            <person name="Chicoki N."/>
            <person name="Fauchery L."/>
            <person name="Kohler A."/>
            <person name="Kuo A."/>
            <person name="Labutti K."/>
            <person name="Pangilinan J."/>
            <person name="Lipzen A."/>
            <person name="Riley R."/>
            <person name="Andreopoulos W."/>
            <person name="He G."/>
            <person name="Johnson J."/>
            <person name="Barry K.W."/>
            <person name="Grigoriev I.V."/>
            <person name="Nagy L."/>
            <person name="Hibbett D."/>
            <person name="Henrissat B."/>
            <person name="Matheny P.B."/>
            <person name="Labbe J."/>
            <person name="Martin F."/>
        </authorList>
    </citation>
    <scope>NUCLEOTIDE SEQUENCE</scope>
    <source>
        <strain evidence="1">FP105234-sp</strain>
    </source>
</reference>
<dbReference type="EMBL" id="MU276450">
    <property type="protein sequence ID" value="KAI0038628.1"/>
    <property type="molecule type" value="Genomic_DNA"/>
</dbReference>
<gene>
    <name evidence="1" type="ORF">FA95DRAFT_1684580</name>
</gene>
<protein>
    <submittedName>
        <fullName evidence="1">Uncharacterized protein</fullName>
    </submittedName>
</protein>
<name>A0ACB8R3R4_9AGAM</name>
<accession>A0ACB8R3R4</accession>
<dbReference type="Proteomes" id="UP000814033">
    <property type="component" value="Unassembled WGS sequence"/>
</dbReference>
<proteinExistence type="predicted"/>